<feature type="transmembrane region" description="Helical" evidence="2">
    <location>
        <begin position="200"/>
        <end position="219"/>
    </location>
</feature>
<feature type="compositionally biased region" description="Polar residues" evidence="1">
    <location>
        <begin position="286"/>
        <end position="305"/>
    </location>
</feature>
<protein>
    <submittedName>
        <fullName evidence="3">Uncharacterized protein</fullName>
    </submittedName>
</protein>
<keyword evidence="4" id="KW-1185">Reference proteome</keyword>
<dbReference type="Gene3D" id="2.60.120.260">
    <property type="entry name" value="Galactose-binding domain-like"/>
    <property type="match status" value="1"/>
</dbReference>
<feature type="region of interest" description="Disordered" evidence="1">
    <location>
        <begin position="279"/>
        <end position="305"/>
    </location>
</feature>
<name>A0A8E2DK32_9APHY</name>
<keyword evidence="2" id="KW-0472">Membrane</keyword>
<dbReference type="OrthoDB" id="2757989at2759"/>
<feature type="region of interest" description="Disordered" evidence="1">
    <location>
        <begin position="324"/>
        <end position="345"/>
    </location>
</feature>
<keyword evidence="2" id="KW-0812">Transmembrane</keyword>
<keyword evidence="2" id="KW-1133">Transmembrane helix</keyword>
<dbReference type="Proteomes" id="UP000250043">
    <property type="component" value="Unassembled WGS sequence"/>
</dbReference>
<gene>
    <name evidence="3" type="ORF">OBBRIDRAFT_551147</name>
</gene>
<evidence type="ECO:0000256" key="1">
    <source>
        <dbReference type="SAM" id="MobiDB-lite"/>
    </source>
</evidence>
<reference evidence="3 4" key="1">
    <citation type="submission" date="2016-07" db="EMBL/GenBank/DDBJ databases">
        <title>Draft genome of the white-rot fungus Obba rivulosa 3A-2.</title>
        <authorList>
            <consortium name="DOE Joint Genome Institute"/>
            <person name="Miettinen O."/>
            <person name="Riley R."/>
            <person name="Acob R."/>
            <person name="Barry K."/>
            <person name="Cullen D."/>
            <person name="De Vries R."/>
            <person name="Hainaut M."/>
            <person name="Hatakka A."/>
            <person name="Henrissat B."/>
            <person name="Hilden K."/>
            <person name="Kuo R."/>
            <person name="Labutti K."/>
            <person name="Lipzen A."/>
            <person name="Makela M.R."/>
            <person name="Sandor L."/>
            <person name="Spatafora J.W."/>
            <person name="Grigoriev I.V."/>
            <person name="Hibbett D.S."/>
        </authorList>
    </citation>
    <scope>NUCLEOTIDE SEQUENCE [LARGE SCALE GENOMIC DNA]</scope>
    <source>
        <strain evidence="3 4">3A-2</strain>
    </source>
</reference>
<dbReference type="EMBL" id="KV722392">
    <property type="protein sequence ID" value="OCH91045.1"/>
    <property type="molecule type" value="Genomic_DNA"/>
</dbReference>
<evidence type="ECO:0000313" key="4">
    <source>
        <dbReference type="Proteomes" id="UP000250043"/>
    </source>
</evidence>
<proteinExistence type="predicted"/>
<evidence type="ECO:0000256" key="2">
    <source>
        <dbReference type="SAM" id="Phobius"/>
    </source>
</evidence>
<sequence>MSFYNATALVVDDTDPSIVYSGGWQTDPPALDPVNYYNNTLHIAENAGQWATFTFSGSGVEVYGSLVDNHTPYPLSEYVIDGVERGTYQPPSDLITPTLASNNLFFRSPPLNEGTHVLNITVEVVTDPGLFYLDYIVWTPVSMPSSVPTASYLFPTSSASPSSPQSTSPSSVTSVAGSSSSSASIVGALHTSSKPEVGSILAGGIVGGLAALLIMAVVLRCWHRRKRTRASDSKLDLIAWPSMFSPGDTGPQLLGASADVQTATSQATVQPYTMTEMTSLGPEKASLSQSRPSHTRTDTALTGTSYASGSIQHSEMTLATPLQHDDSGFRLPPPVVELPPAYTAD</sequence>
<dbReference type="AlphaFoldDB" id="A0A8E2DK32"/>
<evidence type="ECO:0000313" key="3">
    <source>
        <dbReference type="EMBL" id="OCH91045.1"/>
    </source>
</evidence>
<organism evidence="3 4">
    <name type="scientific">Obba rivulosa</name>
    <dbReference type="NCBI Taxonomy" id="1052685"/>
    <lineage>
        <taxon>Eukaryota</taxon>
        <taxon>Fungi</taxon>
        <taxon>Dikarya</taxon>
        <taxon>Basidiomycota</taxon>
        <taxon>Agaricomycotina</taxon>
        <taxon>Agaricomycetes</taxon>
        <taxon>Polyporales</taxon>
        <taxon>Gelatoporiaceae</taxon>
        <taxon>Obba</taxon>
    </lineage>
</organism>
<accession>A0A8E2DK32</accession>